<gene>
    <name evidence="2" type="ORF">KDY119_03739</name>
</gene>
<feature type="transmembrane region" description="Helical" evidence="1">
    <location>
        <begin position="143"/>
        <end position="162"/>
    </location>
</feature>
<dbReference type="AlphaFoldDB" id="A0A5P9QFC1"/>
<organism evidence="2 3">
    <name type="scientific">Luteimicrobium xylanilyticum</name>
    <dbReference type="NCBI Taxonomy" id="1133546"/>
    <lineage>
        <taxon>Bacteria</taxon>
        <taxon>Bacillati</taxon>
        <taxon>Actinomycetota</taxon>
        <taxon>Actinomycetes</taxon>
        <taxon>Micrococcales</taxon>
        <taxon>Luteimicrobium</taxon>
    </lineage>
</organism>
<dbReference type="Pfam" id="PF08592">
    <property type="entry name" value="Anthrone_oxy"/>
    <property type="match status" value="1"/>
</dbReference>
<protein>
    <recommendedName>
        <fullName evidence="4">DUF1772 domain-containing protein</fullName>
    </recommendedName>
</protein>
<keyword evidence="1" id="KW-1133">Transmembrane helix</keyword>
<dbReference type="OrthoDB" id="4827927at2"/>
<feature type="transmembrane region" description="Helical" evidence="1">
    <location>
        <begin position="83"/>
        <end position="104"/>
    </location>
</feature>
<dbReference type="KEGG" id="lxl:KDY119_03739"/>
<keyword evidence="1" id="KW-0472">Membrane</keyword>
<evidence type="ECO:0000256" key="1">
    <source>
        <dbReference type="SAM" id="Phobius"/>
    </source>
</evidence>
<keyword evidence="1" id="KW-0812">Transmembrane</keyword>
<dbReference type="InterPro" id="IPR013901">
    <property type="entry name" value="Anthrone_oxy"/>
</dbReference>
<evidence type="ECO:0008006" key="4">
    <source>
        <dbReference type="Google" id="ProtNLM"/>
    </source>
</evidence>
<dbReference type="RefSeq" id="WP_083891300.1">
    <property type="nucleotide sequence ID" value="NZ_BAABIH010000014.1"/>
</dbReference>
<sequence length="184" mass="19812">MRLRNATLLAATLCTGLMAGLFAAFAYSVMPGLARSSDRTVVEAMQRINEAIMNPVFMLLFMGAIPLLGAAVVLVWREPGRPALAWLVAALTCYLVAFLVTSGANVPLNDQLAQAGSTGHIKHLATVRDDFETPWVAWNVVRAVLHTASFACMAWALLLVGARRPERTEDRAALAPPTVTSVPR</sequence>
<accession>A0A5P9QFC1</accession>
<dbReference type="Proteomes" id="UP000326702">
    <property type="component" value="Chromosome"/>
</dbReference>
<reference evidence="2 3" key="1">
    <citation type="submission" date="2019-10" db="EMBL/GenBank/DDBJ databases">
        <title>Genome sequence of Luteimicrobium xylanilyticum HY-24.</title>
        <authorList>
            <person name="Kim D.Y."/>
            <person name="Park H.-Y."/>
        </authorList>
    </citation>
    <scope>NUCLEOTIDE SEQUENCE [LARGE SCALE GENOMIC DNA]</scope>
    <source>
        <strain evidence="2 3">HY-24</strain>
    </source>
</reference>
<evidence type="ECO:0000313" key="2">
    <source>
        <dbReference type="EMBL" id="QFV00204.1"/>
    </source>
</evidence>
<evidence type="ECO:0000313" key="3">
    <source>
        <dbReference type="Proteomes" id="UP000326702"/>
    </source>
</evidence>
<keyword evidence="3" id="KW-1185">Reference proteome</keyword>
<name>A0A5P9QFC1_9MICO</name>
<feature type="transmembrane region" description="Helical" evidence="1">
    <location>
        <begin position="52"/>
        <end position="76"/>
    </location>
</feature>
<dbReference type="EMBL" id="CP045529">
    <property type="protein sequence ID" value="QFV00204.1"/>
    <property type="molecule type" value="Genomic_DNA"/>
</dbReference>
<proteinExistence type="predicted"/>